<protein>
    <recommendedName>
        <fullName evidence="1">DUF3846 domain-containing protein</fullName>
    </recommendedName>
</protein>
<accession>A0A6J5MAE7</accession>
<evidence type="ECO:0000259" key="1">
    <source>
        <dbReference type="Pfam" id="PF12957"/>
    </source>
</evidence>
<dbReference type="EMBL" id="LR796420">
    <property type="protein sequence ID" value="CAB4143648.1"/>
    <property type="molecule type" value="Genomic_DNA"/>
</dbReference>
<reference evidence="2" key="1">
    <citation type="submission" date="2020-04" db="EMBL/GenBank/DDBJ databases">
        <authorList>
            <person name="Chiriac C."/>
            <person name="Salcher M."/>
            <person name="Ghai R."/>
            <person name="Kavagutti S V."/>
        </authorList>
    </citation>
    <scope>NUCLEOTIDE SEQUENCE</scope>
</reference>
<sequence length="117" mass="13319">MKAIFIDSKNREVKEVQIAGDLQSWYETIGCDMVECALYFDEHDSIMVDEEGLFNSECNEFFFVKGGHQPFAGNGLVVGTDNRGEATDTKITLDEVKSKVKFMDRFDAYLWAKSQNN</sequence>
<evidence type="ECO:0000313" key="2">
    <source>
        <dbReference type="EMBL" id="CAB4143648.1"/>
    </source>
</evidence>
<dbReference type="Pfam" id="PF12957">
    <property type="entry name" value="DUF3846"/>
    <property type="match status" value="1"/>
</dbReference>
<organism evidence="2">
    <name type="scientific">uncultured Caudovirales phage</name>
    <dbReference type="NCBI Taxonomy" id="2100421"/>
    <lineage>
        <taxon>Viruses</taxon>
        <taxon>Duplodnaviria</taxon>
        <taxon>Heunggongvirae</taxon>
        <taxon>Uroviricota</taxon>
        <taxon>Caudoviricetes</taxon>
        <taxon>Peduoviridae</taxon>
        <taxon>Maltschvirus</taxon>
        <taxon>Maltschvirus maltsch</taxon>
    </lineage>
</organism>
<name>A0A6J5MAE7_9CAUD</name>
<feature type="domain" description="DUF3846" evidence="1">
    <location>
        <begin position="1"/>
        <end position="90"/>
    </location>
</feature>
<dbReference type="InterPro" id="IPR024559">
    <property type="entry name" value="DUF3846"/>
</dbReference>
<gene>
    <name evidence="2" type="ORF">UFOVP449_241</name>
</gene>
<proteinExistence type="predicted"/>